<evidence type="ECO:0000313" key="2">
    <source>
        <dbReference type="Proteomes" id="UP000000642"/>
    </source>
</evidence>
<sequence length="158" mass="17572">MVIKTSLSTIYDRRGWCKFATLFSLKSEIWETSVMAIAMQGILKTPRADERFAAAKNLEVTVLVSNIAKNINKIANVASPNAKLAALRNADRDFKQLNVLAPQSQQKQVTFNKVVKVQEFAVGSRISVNALSSHSTEVKVKHTVMSKIIHHLARILNL</sequence>
<accession>A1JRW3</accession>
<proteinExistence type="predicted"/>
<organism evidence="1 2">
    <name type="scientific">Yersinia enterocolitica serotype O:8 / biotype 1B (strain NCTC 13174 / 8081)</name>
    <dbReference type="NCBI Taxonomy" id="393305"/>
    <lineage>
        <taxon>Bacteria</taxon>
        <taxon>Pseudomonadati</taxon>
        <taxon>Pseudomonadota</taxon>
        <taxon>Gammaproteobacteria</taxon>
        <taxon>Enterobacterales</taxon>
        <taxon>Yersiniaceae</taxon>
        <taxon>Yersinia</taxon>
    </lineage>
</organism>
<dbReference type="HOGENOM" id="CLU_1668749_0_0_6"/>
<dbReference type="EMBL" id="AM286415">
    <property type="protein sequence ID" value="CAL13893.1"/>
    <property type="molecule type" value="Genomic_DNA"/>
</dbReference>
<reference evidence="1 2" key="1">
    <citation type="journal article" date="2006" name="PLoS Genet.">
        <title>The complete genome sequence and comparative genome analysis of the high pathogenicity Yersinia enterocolitica strain 8081.</title>
        <authorList>
            <person name="Thomson N.R."/>
            <person name="Howard S."/>
            <person name="Wren B.W."/>
            <person name="Holden M.T.G."/>
            <person name="Crossman L."/>
            <person name="Challis G.L."/>
            <person name="Churcher C."/>
            <person name="Mungall K."/>
            <person name="Brooks K."/>
            <person name="Chillingworth T."/>
            <person name="Feltwell T."/>
            <person name="Abdellah Z."/>
            <person name="Hauser H."/>
            <person name="Jagels K."/>
            <person name="Maddison M."/>
            <person name="Moule S."/>
            <person name="Sanders M."/>
            <person name="Whitehead S."/>
            <person name="Quail M.A."/>
            <person name="Dougan G."/>
            <person name="Parkhill J."/>
            <person name="Prentice M.B."/>
        </authorList>
    </citation>
    <scope>NUCLEOTIDE SEQUENCE [LARGE SCALE GENOMIC DNA]</scope>
    <source>
        <strain evidence="2">NCTC 13174 / 8081</strain>
    </source>
</reference>
<dbReference type="Proteomes" id="UP000000642">
    <property type="component" value="Chromosome"/>
</dbReference>
<name>A1JRW3_YERE8</name>
<dbReference type="AlphaFoldDB" id="A1JRW3"/>
<gene>
    <name evidence="1" type="ordered locus">YE3874</name>
</gene>
<evidence type="ECO:0000313" key="1">
    <source>
        <dbReference type="EMBL" id="CAL13893.1"/>
    </source>
</evidence>
<protein>
    <submittedName>
        <fullName evidence="1">Uncharacterized protein</fullName>
    </submittedName>
</protein>
<dbReference type="KEGG" id="yen:YE3874"/>